<dbReference type="InParanoid" id="A0A1V9X1C6"/>
<dbReference type="AlphaFoldDB" id="A0A1V9X1C6"/>
<protein>
    <submittedName>
        <fullName evidence="1">Uncharacterized protein</fullName>
    </submittedName>
</protein>
<gene>
    <name evidence="1" type="ORF">BIW11_04796</name>
</gene>
<evidence type="ECO:0000313" key="1">
    <source>
        <dbReference type="EMBL" id="OQR67304.1"/>
    </source>
</evidence>
<keyword evidence="2" id="KW-1185">Reference proteome</keyword>
<accession>A0A1V9X1C6</accession>
<evidence type="ECO:0000313" key="2">
    <source>
        <dbReference type="Proteomes" id="UP000192247"/>
    </source>
</evidence>
<comment type="caution">
    <text evidence="1">The sequence shown here is derived from an EMBL/GenBank/DDBJ whole genome shotgun (WGS) entry which is preliminary data.</text>
</comment>
<name>A0A1V9X1C6_9ACAR</name>
<reference evidence="1 2" key="1">
    <citation type="journal article" date="2017" name="Gigascience">
        <title>Draft genome of the honey bee ectoparasitic mite, Tropilaelaps mercedesae, is shaped by the parasitic life history.</title>
        <authorList>
            <person name="Dong X."/>
            <person name="Armstrong S.D."/>
            <person name="Xia D."/>
            <person name="Makepeace B.L."/>
            <person name="Darby A.C."/>
            <person name="Kadowaki T."/>
        </authorList>
    </citation>
    <scope>NUCLEOTIDE SEQUENCE [LARGE SCALE GENOMIC DNA]</scope>
    <source>
        <strain evidence="1">Wuxi-XJTLU</strain>
    </source>
</reference>
<dbReference type="EMBL" id="MNPL01029271">
    <property type="protein sequence ID" value="OQR67304.1"/>
    <property type="molecule type" value="Genomic_DNA"/>
</dbReference>
<proteinExistence type="predicted"/>
<sequence length="80" mass="8710">MSCDRTTKTSQNTSTEGTFWGTVELVPPVLQNTPQLKFTTPGLLDCKLETASSDPQYRRGAMCKKSLPLTNLKQATSATS</sequence>
<dbReference type="Proteomes" id="UP000192247">
    <property type="component" value="Unassembled WGS sequence"/>
</dbReference>
<organism evidence="1 2">
    <name type="scientific">Tropilaelaps mercedesae</name>
    <dbReference type="NCBI Taxonomy" id="418985"/>
    <lineage>
        <taxon>Eukaryota</taxon>
        <taxon>Metazoa</taxon>
        <taxon>Ecdysozoa</taxon>
        <taxon>Arthropoda</taxon>
        <taxon>Chelicerata</taxon>
        <taxon>Arachnida</taxon>
        <taxon>Acari</taxon>
        <taxon>Parasitiformes</taxon>
        <taxon>Mesostigmata</taxon>
        <taxon>Gamasina</taxon>
        <taxon>Dermanyssoidea</taxon>
        <taxon>Laelapidae</taxon>
        <taxon>Tropilaelaps</taxon>
    </lineage>
</organism>